<organism evidence="1 2">
    <name type="scientific">Peronosclerospora sorghi</name>
    <dbReference type="NCBI Taxonomy" id="230839"/>
    <lineage>
        <taxon>Eukaryota</taxon>
        <taxon>Sar</taxon>
        <taxon>Stramenopiles</taxon>
        <taxon>Oomycota</taxon>
        <taxon>Peronosporomycetes</taxon>
        <taxon>Peronosporales</taxon>
        <taxon>Peronosporaceae</taxon>
        <taxon>Peronosclerospora</taxon>
    </lineage>
</organism>
<keyword evidence="2" id="KW-1185">Reference proteome</keyword>
<proteinExistence type="predicted"/>
<dbReference type="Proteomes" id="UP001163321">
    <property type="component" value="Chromosome 5"/>
</dbReference>
<comment type="caution">
    <text evidence="1">The sequence shown here is derived from an EMBL/GenBank/DDBJ whole genome shotgun (WGS) entry which is preliminary data.</text>
</comment>
<accession>A0ACC0VZM8</accession>
<protein>
    <submittedName>
        <fullName evidence="1">Uncharacterized protein</fullName>
    </submittedName>
</protein>
<evidence type="ECO:0000313" key="2">
    <source>
        <dbReference type="Proteomes" id="UP001163321"/>
    </source>
</evidence>
<reference evidence="1 2" key="1">
    <citation type="journal article" date="2022" name="bioRxiv">
        <title>The genome of the oomycete Peronosclerospora sorghi, a cosmopolitan pathogen of maize and sorghum, is inflated with dispersed pseudogenes.</title>
        <authorList>
            <person name="Fletcher K."/>
            <person name="Martin F."/>
            <person name="Isakeit T."/>
            <person name="Cavanaugh K."/>
            <person name="Magill C."/>
            <person name="Michelmore R."/>
        </authorList>
    </citation>
    <scope>NUCLEOTIDE SEQUENCE [LARGE SCALE GENOMIC DNA]</scope>
    <source>
        <strain evidence="1">P6</strain>
    </source>
</reference>
<evidence type="ECO:0000313" key="1">
    <source>
        <dbReference type="EMBL" id="KAI9911308.1"/>
    </source>
</evidence>
<gene>
    <name evidence="1" type="ORF">PsorP6_009606</name>
</gene>
<name>A0ACC0VZM8_9STRA</name>
<dbReference type="EMBL" id="CM047584">
    <property type="protein sequence ID" value="KAI9911308.1"/>
    <property type="molecule type" value="Genomic_DNA"/>
</dbReference>
<sequence>MEKDENALEEFATSEDDNIRVRELEKALQVRESQLLELCGRRGAALATETLRGITISLFFVTLQRKFLKMLAFAKQGLAPVKLRRVSIKQLVIHLATTWKMVVKVRA</sequence>